<proteinExistence type="predicted"/>
<name>A0A1S8A8D8_ROSNE</name>
<reference evidence="2" key="1">
    <citation type="submission" date="2016-03" db="EMBL/GenBank/DDBJ databases">
        <title>Draft genome sequence of Rosellinia necatrix.</title>
        <authorList>
            <person name="Kanematsu S."/>
        </authorList>
    </citation>
    <scope>NUCLEOTIDE SEQUENCE [LARGE SCALE GENOMIC DNA]</scope>
    <source>
        <strain evidence="2">W97</strain>
    </source>
</reference>
<keyword evidence="3" id="KW-1185">Reference proteome</keyword>
<feature type="region of interest" description="Disordered" evidence="1">
    <location>
        <begin position="1"/>
        <end position="32"/>
    </location>
</feature>
<dbReference type="EMBL" id="DF977470">
    <property type="protein sequence ID" value="GAW26232.1"/>
    <property type="molecule type" value="Genomic_DNA"/>
</dbReference>
<gene>
    <name evidence="2" type="ORF">SAMD00023353_2500370</name>
</gene>
<dbReference type="AlphaFoldDB" id="A0A1S8A8D8"/>
<evidence type="ECO:0000313" key="2">
    <source>
        <dbReference type="EMBL" id="GAW26232.1"/>
    </source>
</evidence>
<evidence type="ECO:0000256" key="1">
    <source>
        <dbReference type="SAM" id="MobiDB-lite"/>
    </source>
</evidence>
<evidence type="ECO:0000313" key="3">
    <source>
        <dbReference type="Proteomes" id="UP000054516"/>
    </source>
</evidence>
<protein>
    <submittedName>
        <fullName evidence="2">Uncharacterized protein</fullName>
    </submittedName>
</protein>
<organism evidence="2">
    <name type="scientific">Rosellinia necatrix</name>
    <name type="common">White root-rot fungus</name>
    <dbReference type="NCBI Taxonomy" id="77044"/>
    <lineage>
        <taxon>Eukaryota</taxon>
        <taxon>Fungi</taxon>
        <taxon>Dikarya</taxon>
        <taxon>Ascomycota</taxon>
        <taxon>Pezizomycotina</taxon>
        <taxon>Sordariomycetes</taxon>
        <taxon>Xylariomycetidae</taxon>
        <taxon>Xylariales</taxon>
        <taxon>Xylariaceae</taxon>
        <taxon>Rosellinia</taxon>
    </lineage>
</organism>
<accession>A0A1S8A8D8</accession>
<sequence length="53" mass="5771">MTRAALVIGGPPRGITDAEDERKKGDGIRDCVAPSNEQNGVWKVRQTMCESLI</sequence>
<dbReference type="Proteomes" id="UP000054516">
    <property type="component" value="Unassembled WGS sequence"/>
</dbReference>
<feature type="compositionally biased region" description="Basic and acidic residues" evidence="1">
    <location>
        <begin position="20"/>
        <end position="29"/>
    </location>
</feature>